<protein>
    <submittedName>
        <fullName evidence="1">Uncharacterized protein</fullName>
    </submittedName>
</protein>
<dbReference type="EMBL" id="OIVN01001117">
    <property type="protein sequence ID" value="SPC90095.1"/>
    <property type="molecule type" value="Genomic_DNA"/>
</dbReference>
<evidence type="ECO:0000313" key="1">
    <source>
        <dbReference type="EMBL" id="SPC90095.1"/>
    </source>
</evidence>
<name>A0A2N9FSG9_FAGSY</name>
<dbReference type="AlphaFoldDB" id="A0A2N9FSG9"/>
<proteinExistence type="predicted"/>
<accession>A0A2N9FSG9</accession>
<reference evidence="1" key="1">
    <citation type="submission" date="2018-02" db="EMBL/GenBank/DDBJ databases">
        <authorList>
            <person name="Cohen D.B."/>
            <person name="Kent A.D."/>
        </authorList>
    </citation>
    <scope>NUCLEOTIDE SEQUENCE</scope>
</reference>
<sequence>MQTRARALEKLSERRQCVADPTDPILQEISRSVDEECRGGATLSNRSSEALDLGFERCGSAGRVNIVAGTFSGAWRRVTSPMEAFPLYNDRLGDDLSVGGGLERVEAPMTTIFQGFVDRATIYPMVEVVARLDAWMLEFRGSLCLAELGSSEIAPVHAKTPGNAVPTDGANCRRLLMF</sequence>
<gene>
    <name evidence="1" type="ORF">FSB_LOCUS17977</name>
</gene>
<organism evidence="1">
    <name type="scientific">Fagus sylvatica</name>
    <name type="common">Beechnut</name>
    <dbReference type="NCBI Taxonomy" id="28930"/>
    <lineage>
        <taxon>Eukaryota</taxon>
        <taxon>Viridiplantae</taxon>
        <taxon>Streptophyta</taxon>
        <taxon>Embryophyta</taxon>
        <taxon>Tracheophyta</taxon>
        <taxon>Spermatophyta</taxon>
        <taxon>Magnoliopsida</taxon>
        <taxon>eudicotyledons</taxon>
        <taxon>Gunneridae</taxon>
        <taxon>Pentapetalae</taxon>
        <taxon>rosids</taxon>
        <taxon>fabids</taxon>
        <taxon>Fagales</taxon>
        <taxon>Fagaceae</taxon>
        <taxon>Fagus</taxon>
    </lineage>
</organism>